<dbReference type="Pfam" id="PF06745">
    <property type="entry name" value="ATPase"/>
    <property type="match status" value="2"/>
</dbReference>
<feature type="domain" description="KaiC" evidence="7">
    <location>
        <begin position="5"/>
        <end position="245"/>
    </location>
</feature>
<organism evidence="8 9">
    <name type="scientific">Dehalogenimonas etheniformans</name>
    <dbReference type="NCBI Taxonomy" id="1536648"/>
    <lineage>
        <taxon>Bacteria</taxon>
        <taxon>Bacillati</taxon>
        <taxon>Chloroflexota</taxon>
        <taxon>Dehalococcoidia</taxon>
        <taxon>Dehalococcoidales</taxon>
        <taxon>Dehalococcoidaceae</taxon>
        <taxon>Dehalogenimonas</taxon>
    </lineage>
</organism>
<dbReference type="InterPro" id="IPR003593">
    <property type="entry name" value="AAA+_ATPase"/>
</dbReference>
<dbReference type="PROSITE" id="PS51146">
    <property type="entry name" value="KAIC"/>
    <property type="match status" value="2"/>
</dbReference>
<dbReference type="PANTHER" id="PTHR42926:SF1">
    <property type="entry name" value="CIRCADIAN CLOCK OSCILLATOR PROTEIN KAIC 1"/>
    <property type="match status" value="1"/>
</dbReference>
<evidence type="ECO:0000256" key="1">
    <source>
        <dbReference type="ARBA" id="ARBA00012513"/>
    </source>
</evidence>
<keyword evidence="3" id="KW-0808">Transferase</keyword>
<dbReference type="GO" id="GO:0016787">
    <property type="term" value="F:hydrolase activity"/>
    <property type="evidence" value="ECO:0007669"/>
    <property type="project" value="UniProtKB-KW"/>
</dbReference>
<proteinExistence type="predicted"/>
<dbReference type="Proteomes" id="UP000235653">
    <property type="component" value="Unassembled WGS sequence"/>
</dbReference>
<protein>
    <recommendedName>
        <fullName evidence="1">non-specific serine/threonine protein kinase</fullName>
        <ecNumber evidence="1">2.7.11.1</ecNumber>
    </recommendedName>
</protein>
<dbReference type="EC" id="2.7.11.1" evidence="1"/>
<evidence type="ECO:0000256" key="4">
    <source>
        <dbReference type="ARBA" id="ARBA00022737"/>
    </source>
</evidence>
<dbReference type="AlphaFoldDB" id="A0A2P5P530"/>
<gene>
    <name evidence="8" type="ORF">JP09_009840</name>
</gene>
<accession>A0A2P5P530</accession>
<dbReference type="PIRSF" id="PIRSF039117">
    <property type="entry name" value="KaiC"/>
    <property type="match status" value="1"/>
</dbReference>
<keyword evidence="5" id="KW-0418">Kinase</keyword>
<evidence type="ECO:0000256" key="2">
    <source>
        <dbReference type="ARBA" id="ARBA00022553"/>
    </source>
</evidence>
<keyword evidence="9" id="KW-1185">Reference proteome</keyword>
<dbReference type="NCBIfam" id="NF006799">
    <property type="entry name" value="PRK09302.1"/>
    <property type="match status" value="1"/>
</dbReference>
<dbReference type="GO" id="GO:0004674">
    <property type="term" value="F:protein serine/threonine kinase activity"/>
    <property type="evidence" value="ECO:0007669"/>
    <property type="project" value="UniProtKB-EC"/>
</dbReference>
<evidence type="ECO:0000256" key="5">
    <source>
        <dbReference type="ARBA" id="ARBA00022777"/>
    </source>
</evidence>
<comment type="caution">
    <text evidence="8">The sequence shown here is derived from an EMBL/GenBank/DDBJ whole genome shotgun (WGS) entry which is preliminary data.</text>
</comment>
<dbReference type="SMART" id="SM00382">
    <property type="entry name" value="AAA"/>
    <property type="match status" value="2"/>
</dbReference>
<dbReference type="InterPro" id="IPR051347">
    <property type="entry name" value="Circadian_clock_KaiC-rel"/>
</dbReference>
<keyword evidence="4" id="KW-0677">Repeat</keyword>
<dbReference type="InterPro" id="IPR014774">
    <property type="entry name" value="KaiC-like_dom"/>
</dbReference>
<dbReference type="GO" id="GO:0005524">
    <property type="term" value="F:ATP binding"/>
    <property type="evidence" value="ECO:0007669"/>
    <property type="project" value="InterPro"/>
</dbReference>
<feature type="domain" description="KaiC" evidence="7">
    <location>
        <begin position="246"/>
        <end position="477"/>
    </location>
</feature>
<dbReference type="InterPro" id="IPR010624">
    <property type="entry name" value="KaiC_dom"/>
</dbReference>
<reference evidence="8 9" key="1">
    <citation type="journal article" date="2017" name="ISME J.">
        <title>Grape pomace compost harbors organohalide-respiring Dehalogenimonas species with novel reductive dehalogenase genes.</title>
        <authorList>
            <person name="Yang Y."/>
            <person name="Higgins S.A."/>
            <person name="Yan J."/>
            <person name="Simsir B."/>
            <person name="Chourey K."/>
            <person name="Iyer R."/>
            <person name="Hettich R.L."/>
            <person name="Baldwin B."/>
            <person name="Ogles D.M."/>
            <person name="Loffler F.E."/>
        </authorList>
    </citation>
    <scope>NUCLEOTIDE SEQUENCE [LARGE SCALE GENOMIC DNA]</scope>
    <source>
        <strain evidence="8 9">GP</strain>
    </source>
</reference>
<dbReference type="PANTHER" id="PTHR42926">
    <property type="match status" value="1"/>
</dbReference>
<dbReference type="InterPro" id="IPR047221">
    <property type="entry name" value="KaiC_N"/>
</dbReference>
<dbReference type="PRINTS" id="PR01874">
    <property type="entry name" value="DNAREPAIRADA"/>
</dbReference>
<dbReference type="CDD" id="cd19485">
    <property type="entry name" value="KaiC-N"/>
    <property type="match status" value="1"/>
</dbReference>
<name>A0A2P5P530_9CHLR</name>
<evidence type="ECO:0000313" key="8">
    <source>
        <dbReference type="EMBL" id="PPD57409.1"/>
    </source>
</evidence>
<dbReference type="Gene3D" id="3.40.50.300">
    <property type="entry name" value="P-loop containing nucleotide triphosphate hydrolases"/>
    <property type="match status" value="2"/>
</dbReference>
<evidence type="ECO:0000256" key="3">
    <source>
        <dbReference type="ARBA" id="ARBA00022679"/>
    </source>
</evidence>
<evidence type="ECO:0000313" key="9">
    <source>
        <dbReference type="Proteomes" id="UP000235653"/>
    </source>
</evidence>
<evidence type="ECO:0000256" key="6">
    <source>
        <dbReference type="ARBA" id="ARBA00022801"/>
    </source>
</evidence>
<keyword evidence="6" id="KW-0378">Hydrolase</keyword>
<evidence type="ECO:0000259" key="7">
    <source>
        <dbReference type="PROSITE" id="PS51146"/>
    </source>
</evidence>
<dbReference type="InterPro" id="IPR027417">
    <property type="entry name" value="P-loop_NTPase"/>
</dbReference>
<dbReference type="SUPFAM" id="SSF52540">
    <property type="entry name" value="P-loop containing nucleoside triphosphate hydrolases"/>
    <property type="match status" value="2"/>
</dbReference>
<sequence>MPKLEKVSSGIHGLDEITGGGLPKGRPTLIYGSAGSGKTLMSIEFLIRGAILYNEPGVFISFEETEEELATNVSSLGFDLSGLIAAKKIFVDYVAVERSEIEETGEYDLEGLFVRLSSAINAVKAKRVVIDTIEVLFAGLNDKGIVRAELRRLFRWLKGKGVTTIVTGERGGETTLTRHGLEEYVSDCVIFLDNRVNDQLSTRRIRIIKYRGSSHSTNEFPFLIDEQGLSILPINTIRLNYPVSNEGVPSGVDRLDIMLGGKGFIKGTSILVSGMVGTGKTSLAAHLVDTACRRGQKCLYYAFEEAPDQIMRNMTSIGIDLKPWVEKGLLHFHATRVSEEGLEKHLLVMQKEAEKYRPDVVIVDALTDFISLGPGNEVRLMILRIVDYFKMHQITAMFSSMSARADLEETGVGLSSAFDTWIHLVNVQNNQERNRTMTIVKSRGMAHSNQVREFVLTNKGVKLVDIYATPAGSFMGTARIAQMAADQAAGVTREEGVTARERQLQQQRRALEAKIDALRAEFEAEAKESELTIAEEKAKIKAISDDRKMLDRQRKAEDKKAKTGV</sequence>
<keyword evidence="2" id="KW-0597">Phosphoprotein</keyword>
<dbReference type="InterPro" id="IPR030665">
    <property type="entry name" value="KaiC"/>
</dbReference>
<dbReference type="EMBL" id="JQAN02000014">
    <property type="protein sequence ID" value="PPD57409.1"/>
    <property type="molecule type" value="Genomic_DNA"/>
</dbReference>
<dbReference type="OrthoDB" id="9783783at2"/>